<dbReference type="PIRSF" id="PIRSF005096">
    <property type="entry name" value="GALM"/>
    <property type="match status" value="1"/>
</dbReference>
<keyword evidence="11" id="KW-1185">Reference proteome</keyword>
<evidence type="ECO:0000256" key="9">
    <source>
        <dbReference type="PIRSR" id="PIRSR005096-3"/>
    </source>
</evidence>
<gene>
    <name evidence="10" type="ORF">HDU87_004657</name>
</gene>
<sequence length="361" mass="39483">MSNTPKTYELRSDTLTAKFTSHGATLTHLLITDAHGVRRDIVLGFDSPEEYVKAGRGSNPYFGATAGRVCNRITKGTFQLNGQQYQVPVNNGPNSLHGGVNGFDKRQWVGEQITASELRFTYTAQDGEEGYPGVLDVTATYRLDGGDLHIDYEARLNDAANPPDMQTLVNMTNHTYFNLTGLAEPTIVDHVFETTAKNMLELTETQVPTGKVLPTAHTAFDFSARKTFAPGLEPHHEHVKQFKGYDHFFVIHDDSARSPASGVLPPSVAKMSAPSTGISLTLATTARGYQLYTGNFLLGDFTAKASSQPHGVVYGKHAGVCLETSGWVDALSHDAWRKDVVIGKRDVWQQSTLYRFAVAST</sequence>
<evidence type="ECO:0000256" key="2">
    <source>
        <dbReference type="ARBA" id="ARBA00005028"/>
    </source>
</evidence>
<dbReference type="InterPro" id="IPR011013">
    <property type="entry name" value="Gal_mutarotase_sf_dom"/>
</dbReference>
<feature type="binding site" evidence="8">
    <location>
        <position position="246"/>
    </location>
    <ligand>
        <name>beta-D-galactose</name>
        <dbReference type="ChEBI" id="CHEBI:27667"/>
    </ligand>
</feature>
<dbReference type="InterPro" id="IPR015443">
    <property type="entry name" value="Aldose_1-epimerase"/>
</dbReference>
<dbReference type="EMBL" id="JADGJQ010000035">
    <property type="protein sequence ID" value="KAJ3177165.1"/>
    <property type="molecule type" value="Genomic_DNA"/>
</dbReference>
<dbReference type="GO" id="GO:0004034">
    <property type="term" value="F:aldose 1-epimerase activity"/>
    <property type="evidence" value="ECO:0007669"/>
    <property type="project" value="UniProtKB-EC"/>
</dbReference>
<dbReference type="Pfam" id="PF01263">
    <property type="entry name" value="Aldose_epim"/>
    <property type="match status" value="1"/>
</dbReference>
<keyword evidence="6 7" id="KW-0119">Carbohydrate metabolism</keyword>
<dbReference type="PANTHER" id="PTHR10091:SF0">
    <property type="entry name" value="GALACTOSE MUTAROTASE"/>
    <property type="match status" value="1"/>
</dbReference>
<evidence type="ECO:0000256" key="6">
    <source>
        <dbReference type="ARBA" id="ARBA00023277"/>
    </source>
</evidence>
<keyword evidence="5 7" id="KW-0413">Isomerase</keyword>
<dbReference type="SUPFAM" id="SSF74650">
    <property type="entry name" value="Galactose mutarotase-like"/>
    <property type="match status" value="1"/>
</dbReference>
<dbReference type="CDD" id="cd09019">
    <property type="entry name" value="galactose_mutarotase_like"/>
    <property type="match status" value="1"/>
</dbReference>
<name>A0AAD5TKG1_9FUNG</name>
<evidence type="ECO:0000313" key="10">
    <source>
        <dbReference type="EMBL" id="KAJ3177165.1"/>
    </source>
</evidence>
<accession>A0AAD5TKG1</accession>
<dbReference type="PROSITE" id="PS00545">
    <property type="entry name" value="ALDOSE_1_EPIMERASE"/>
    <property type="match status" value="1"/>
</dbReference>
<evidence type="ECO:0000256" key="4">
    <source>
        <dbReference type="ARBA" id="ARBA00013185"/>
    </source>
</evidence>
<evidence type="ECO:0000256" key="1">
    <source>
        <dbReference type="ARBA" id="ARBA00001614"/>
    </source>
</evidence>
<dbReference type="InterPro" id="IPR014718">
    <property type="entry name" value="GH-type_carb-bd"/>
</dbReference>
<comment type="caution">
    <text evidence="10">The sequence shown here is derived from an EMBL/GenBank/DDBJ whole genome shotgun (WGS) entry which is preliminary data.</text>
</comment>
<dbReference type="PANTHER" id="PTHR10091">
    <property type="entry name" value="ALDOSE-1-EPIMERASE"/>
    <property type="match status" value="1"/>
</dbReference>
<proteinExistence type="inferred from homology"/>
<dbReference type="GO" id="GO:0033499">
    <property type="term" value="P:galactose catabolic process via UDP-galactose, Leloir pathway"/>
    <property type="evidence" value="ECO:0007669"/>
    <property type="project" value="TreeGrafter"/>
</dbReference>
<evidence type="ECO:0000313" key="11">
    <source>
        <dbReference type="Proteomes" id="UP001212152"/>
    </source>
</evidence>
<dbReference type="GO" id="GO:0006006">
    <property type="term" value="P:glucose metabolic process"/>
    <property type="evidence" value="ECO:0007669"/>
    <property type="project" value="TreeGrafter"/>
</dbReference>
<evidence type="ECO:0000256" key="3">
    <source>
        <dbReference type="ARBA" id="ARBA00006206"/>
    </source>
</evidence>
<feature type="binding site" evidence="9">
    <location>
        <begin position="71"/>
        <end position="72"/>
    </location>
    <ligand>
        <name>beta-D-galactose</name>
        <dbReference type="ChEBI" id="CHEBI:27667"/>
    </ligand>
</feature>
<comment type="pathway">
    <text evidence="2 7">Carbohydrate metabolism; hexose metabolism.</text>
</comment>
<comment type="catalytic activity">
    <reaction evidence="1 7">
        <text>alpha-D-glucose = beta-D-glucose</text>
        <dbReference type="Rhea" id="RHEA:10264"/>
        <dbReference type="ChEBI" id="CHEBI:15903"/>
        <dbReference type="ChEBI" id="CHEBI:17925"/>
        <dbReference type="EC" id="5.1.3.3"/>
    </reaction>
</comment>
<dbReference type="InterPro" id="IPR047215">
    <property type="entry name" value="Galactose_mutarotase-like"/>
</dbReference>
<reference evidence="10" key="1">
    <citation type="submission" date="2020-05" db="EMBL/GenBank/DDBJ databases">
        <title>Phylogenomic resolution of chytrid fungi.</title>
        <authorList>
            <person name="Stajich J.E."/>
            <person name="Amses K."/>
            <person name="Simmons R."/>
            <person name="Seto K."/>
            <person name="Myers J."/>
            <person name="Bonds A."/>
            <person name="Quandt C.A."/>
            <person name="Barry K."/>
            <person name="Liu P."/>
            <person name="Grigoriev I."/>
            <person name="Longcore J.E."/>
            <person name="James T.Y."/>
        </authorList>
    </citation>
    <scope>NUCLEOTIDE SEQUENCE</scope>
    <source>
        <strain evidence="10">JEL0379</strain>
    </source>
</reference>
<evidence type="ECO:0000256" key="5">
    <source>
        <dbReference type="ARBA" id="ARBA00023235"/>
    </source>
</evidence>
<dbReference type="EC" id="5.1.3.3" evidence="4 7"/>
<evidence type="ECO:0000256" key="7">
    <source>
        <dbReference type="PIRNR" id="PIRNR005096"/>
    </source>
</evidence>
<dbReference type="GO" id="GO:0030246">
    <property type="term" value="F:carbohydrate binding"/>
    <property type="evidence" value="ECO:0007669"/>
    <property type="project" value="InterPro"/>
</dbReference>
<dbReference type="AlphaFoldDB" id="A0AAD5TKG1"/>
<dbReference type="Proteomes" id="UP001212152">
    <property type="component" value="Unassembled WGS sequence"/>
</dbReference>
<dbReference type="InterPro" id="IPR008183">
    <property type="entry name" value="Aldose_1/G6P_1-epimerase"/>
</dbReference>
<protein>
    <recommendedName>
        <fullName evidence="4 7">Aldose 1-epimerase</fullName>
        <ecNumber evidence="4 7">5.1.3.3</ecNumber>
    </recommendedName>
</protein>
<feature type="binding site" evidence="9">
    <location>
        <begin position="174"/>
        <end position="176"/>
    </location>
    <ligand>
        <name>beta-D-galactose</name>
        <dbReference type="ChEBI" id="CHEBI:27667"/>
    </ligand>
</feature>
<organism evidence="10 11">
    <name type="scientific">Geranomyces variabilis</name>
    <dbReference type="NCBI Taxonomy" id="109894"/>
    <lineage>
        <taxon>Eukaryota</taxon>
        <taxon>Fungi</taxon>
        <taxon>Fungi incertae sedis</taxon>
        <taxon>Chytridiomycota</taxon>
        <taxon>Chytridiomycota incertae sedis</taxon>
        <taxon>Chytridiomycetes</taxon>
        <taxon>Spizellomycetales</taxon>
        <taxon>Powellomycetaceae</taxon>
        <taxon>Geranomyces</taxon>
    </lineage>
</organism>
<comment type="similarity">
    <text evidence="3 7">Belongs to the aldose epimerase family.</text>
</comment>
<dbReference type="Gene3D" id="2.70.98.10">
    <property type="match status" value="1"/>
</dbReference>
<dbReference type="InterPro" id="IPR018052">
    <property type="entry name" value="Ald1_epimerase_CS"/>
</dbReference>
<evidence type="ECO:0000256" key="8">
    <source>
        <dbReference type="PIRSR" id="PIRSR005096-2"/>
    </source>
</evidence>